<keyword evidence="5" id="KW-0560">Oxidoreductase</keyword>
<comment type="cofactor">
    <cofactor evidence="1">
        <name>FAD</name>
        <dbReference type="ChEBI" id="CHEBI:57692"/>
    </cofactor>
</comment>
<dbReference type="InterPro" id="IPR006076">
    <property type="entry name" value="FAD-dep_OxRdtase"/>
</dbReference>
<evidence type="ECO:0000313" key="7">
    <source>
        <dbReference type="EMBL" id="QGN15648.1"/>
    </source>
</evidence>
<keyword evidence="8" id="KW-1185">Reference proteome</keyword>
<keyword evidence="3" id="KW-0285">Flavoprotein</keyword>
<dbReference type="Gene3D" id="3.30.9.10">
    <property type="entry name" value="D-Amino Acid Oxidase, subunit A, domain 2"/>
    <property type="match status" value="1"/>
</dbReference>
<evidence type="ECO:0000256" key="5">
    <source>
        <dbReference type="ARBA" id="ARBA00023002"/>
    </source>
</evidence>
<dbReference type="PANTHER" id="PTHR11530:SF11">
    <property type="entry name" value="D-ASPARTATE OXIDASE"/>
    <property type="match status" value="1"/>
</dbReference>
<dbReference type="Proteomes" id="UP000422736">
    <property type="component" value="Chromosome 3"/>
</dbReference>
<dbReference type="PROSITE" id="PS00677">
    <property type="entry name" value="DAO"/>
    <property type="match status" value="1"/>
</dbReference>
<evidence type="ECO:0000256" key="4">
    <source>
        <dbReference type="ARBA" id="ARBA00022827"/>
    </source>
</evidence>
<feature type="domain" description="FAD dependent oxidoreductase" evidence="6">
    <location>
        <begin position="9"/>
        <end position="357"/>
    </location>
</feature>
<dbReference type="PIRSF" id="PIRSF000189">
    <property type="entry name" value="D-aa_oxidase"/>
    <property type="match status" value="1"/>
</dbReference>
<evidence type="ECO:0000313" key="8">
    <source>
        <dbReference type="Proteomes" id="UP000422736"/>
    </source>
</evidence>
<dbReference type="InterPro" id="IPR023209">
    <property type="entry name" value="DAO"/>
</dbReference>
<reference evidence="7 8" key="2">
    <citation type="submission" date="2019-11" db="EMBL/GenBank/DDBJ databases">
        <authorList>
            <person name="Lu H."/>
        </authorList>
    </citation>
    <scope>NUCLEOTIDE SEQUENCE [LARGE SCALE GENOMIC DNA]</scope>
    <source>
        <strain evidence="7 8">FIM1</strain>
    </source>
</reference>
<dbReference type="Pfam" id="PF01266">
    <property type="entry name" value="DAO"/>
    <property type="match status" value="1"/>
</dbReference>
<gene>
    <name evidence="7" type="primary">dao1</name>
    <name evidence="7" type="ORF">FIM1_2341</name>
</gene>
<evidence type="ECO:0000259" key="6">
    <source>
        <dbReference type="Pfam" id="PF01266"/>
    </source>
</evidence>
<keyword evidence="4" id="KW-0274">FAD</keyword>
<reference evidence="7 8" key="1">
    <citation type="submission" date="2016-03" db="EMBL/GenBank/DDBJ databases">
        <title>How can Kluyveromyces marxianus grow so fast - potential evolutionary course in Saccharomyces Complex revealed by comparative genomics.</title>
        <authorList>
            <person name="Mo W."/>
            <person name="Lu W."/>
            <person name="Yang X."/>
            <person name="Qi J."/>
            <person name="Lv H."/>
        </authorList>
    </citation>
    <scope>NUCLEOTIDE SEQUENCE [LARGE SCALE GENOMIC DNA]</scope>
    <source>
        <strain evidence="7 8">FIM1</strain>
    </source>
</reference>
<dbReference type="SUPFAM" id="SSF51971">
    <property type="entry name" value="Nucleotide-binding domain"/>
    <property type="match status" value="1"/>
</dbReference>
<evidence type="ECO:0000256" key="3">
    <source>
        <dbReference type="ARBA" id="ARBA00022630"/>
    </source>
</evidence>
<comment type="similarity">
    <text evidence="2">Belongs to the DAMOX/DASOX family.</text>
</comment>
<accession>A0ABX6ETJ6</accession>
<organism evidence="7 8">
    <name type="scientific">Kluyveromyces marxianus</name>
    <name type="common">Yeast</name>
    <name type="synonym">Candida kefyr</name>
    <dbReference type="NCBI Taxonomy" id="4911"/>
    <lineage>
        <taxon>Eukaryota</taxon>
        <taxon>Fungi</taxon>
        <taxon>Dikarya</taxon>
        <taxon>Ascomycota</taxon>
        <taxon>Saccharomycotina</taxon>
        <taxon>Saccharomycetes</taxon>
        <taxon>Saccharomycetales</taxon>
        <taxon>Saccharomycetaceae</taxon>
        <taxon>Kluyveromyces</taxon>
    </lineage>
</organism>
<dbReference type="InterPro" id="IPR006181">
    <property type="entry name" value="D-amino_acid_oxidase_CS"/>
</dbReference>
<proteinExistence type="inferred from homology"/>
<dbReference type="SUPFAM" id="SSF54373">
    <property type="entry name" value="FAD-linked reductases, C-terminal domain"/>
    <property type="match status" value="1"/>
</dbReference>
<name>A0ABX6ETJ6_KLUMA</name>
<dbReference type="Gene3D" id="3.40.50.720">
    <property type="entry name" value="NAD(P)-binding Rossmann-like Domain"/>
    <property type="match status" value="1"/>
</dbReference>
<dbReference type="EMBL" id="CP015056">
    <property type="protein sequence ID" value="QGN15648.1"/>
    <property type="molecule type" value="Genomic_DNA"/>
</dbReference>
<sequence length="373" mass="40823">MVKKVQPEVTIVGAGISGLYVSYCLTELYGIAGDNICVVGDYLPGDSSANGYTSPWAGGNFSCISPSDENTLWYDKFTYQNLGALSKALLAHFKGKDGEWLGLARRPSSEYWDYDPPKTKIDSLRSYLENFRVYSKDELAKIKPSPPAFGITFKTWNFNCPVFLVNLATFLKEKHNVSFVKAKLTHIAQAKSYTNDKCSGSNDKHIIINCSGLGAKHIGGVADHNMYPTRGQVVVAAAPHVAENCLRWGKDYATYIIPRPGPLHELVLGGFLQVDNWNAQDTSKEETDDILQRTTTLLPKIGKPESVAVLKVAAGLRPSRHGGPRVEREDFDDDGHLVVVHNYGASGYGYQSGLGLAFKAVSLALKGDRSSKL</sequence>
<evidence type="ECO:0000256" key="2">
    <source>
        <dbReference type="ARBA" id="ARBA00006730"/>
    </source>
</evidence>
<evidence type="ECO:0000256" key="1">
    <source>
        <dbReference type="ARBA" id="ARBA00001974"/>
    </source>
</evidence>
<protein>
    <submittedName>
        <fullName evidence="7">D-amino-acid oxidase</fullName>
    </submittedName>
</protein>
<dbReference type="PANTHER" id="PTHR11530">
    <property type="entry name" value="D-AMINO ACID OXIDASE"/>
    <property type="match status" value="1"/>
</dbReference>